<keyword evidence="5" id="KW-1185">Reference proteome</keyword>
<dbReference type="Pfam" id="PF03544">
    <property type="entry name" value="TonB_C"/>
    <property type="match status" value="1"/>
</dbReference>
<feature type="domain" description="Peptidase M56" evidence="3">
    <location>
        <begin position="156"/>
        <end position="255"/>
    </location>
</feature>
<dbReference type="EMBL" id="MSCL01000001">
    <property type="protein sequence ID" value="PQJ75030.1"/>
    <property type="molecule type" value="Genomic_DNA"/>
</dbReference>
<evidence type="ECO:0000259" key="3">
    <source>
        <dbReference type="Pfam" id="PF05569"/>
    </source>
</evidence>
<dbReference type="InterPro" id="IPR052173">
    <property type="entry name" value="Beta-lactam_resp_regulator"/>
</dbReference>
<accession>A0A2S7WBM3</accession>
<keyword evidence="1" id="KW-0812">Transmembrane</keyword>
<evidence type="ECO:0000259" key="2">
    <source>
        <dbReference type="Pfam" id="PF03544"/>
    </source>
</evidence>
<comment type="caution">
    <text evidence="4">The sequence shown here is derived from an EMBL/GenBank/DDBJ whole genome shotgun (WGS) entry which is preliminary data.</text>
</comment>
<dbReference type="PANTHER" id="PTHR34978">
    <property type="entry name" value="POSSIBLE SENSOR-TRANSDUCER PROTEIN BLAR"/>
    <property type="match status" value="1"/>
</dbReference>
<evidence type="ECO:0000256" key="1">
    <source>
        <dbReference type="SAM" id="Phobius"/>
    </source>
</evidence>
<dbReference type="GO" id="GO:0055085">
    <property type="term" value="P:transmembrane transport"/>
    <property type="evidence" value="ECO:0007669"/>
    <property type="project" value="InterPro"/>
</dbReference>
<evidence type="ECO:0000313" key="4">
    <source>
        <dbReference type="EMBL" id="PQJ75030.1"/>
    </source>
</evidence>
<protein>
    <submittedName>
        <fullName evidence="4">BlaR1 peptidase M56</fullName>
    </submittedName>
</protein>
<dbReference type="Pfam" id="PF05569">
    <property type="entry name" value="Peptidase_M56"/>
    <property type="match status" value="1"/>
</dbReference>
<proteinExistence type="predicted"/>
<dbReference type="RefSeq" id="WP_105046171.1">
    <property type="nucleotide sequence ID" value="NZ_CP150662.1"/>
</dbReference>
<organism evidence="4 5">
    <name type="scientific">Polaribacter gangjinensis</name>
    <dbReference type="NCBI Taxonomy" id="574710"/>
    <lineage>
        <taxon>Bacteria</taxon>
        <taxon>Pseudomonadati</taxon>
        <taxon>Bacteroidota</taxon>
        <taxon>Flavobacteriia</taxon>
        <taxon>Flavobacteriales</taxon>
        <taxon>Flavobacteriaceae</taxon>
    </lineage>
</organism>
<dbReference type="Gene3D" id="3.30.1150.10">
    <property type="match status" value="1"/>
</dbReference>
<feature type="transmembrane region" description="Helical" evidence="1">
    <location>
        <begin position="90"/>
        <end position="110"/>
    </location>
</feature>
<dbReference type="PANTHER" id="PTHR34978:SF3">
    <property type="entry name" value="SLR0241 PROTEIN"/>
    <property type="match status" value="1"/>
</dbReference>
<dbReference type="AlphaFoldDB" id="A0A2S7WBM3"/>
<dbReference type="InterPro" id="IPR037682">
    <property type="entry name" value="TonB_C"/>
</dbReference>
<dbReference type="Proteomes" id="UP000237608">
    <property type="component" value="Unassembled WGS sequence"/>
</dbReference>
<evidence type="ECO:0000313" key="5">
    <source>
        <dbReference type="Proteomes" id="UP000237608"/>
    </source>
</evidence>
<reference evidence="4 5" key="1">
    <citation type="submission" date="2016-12" db="EMBL/GenBank/DDBJ databases">
        <title>Trade-off between light-utilization and light-protection in marine flavobacteria.</title>
        <authorList>
            <person name="Kumagai Y."/>
            <person name="Yoshizawa S."/>
            <person name="Kogure K."/>
            <person name="Iwasaki W."/>
        </authorList>
    </citation>
    <scope>NUCLEOTIDE SEQUENCE [LARGE SCALE GENOMIC DNA]</scope>
    <source>
        <strain evidence="4 5">KCTC 22729</strain>
    </source>
</reference>
<feature type="domain" description="TonB C-terminal" evidence="2">
    <location>
        <begin position="461"/>
        <end position="518"/>
    </location>
</feature>
<dbReference type="InterPro" id="IPR008756">
    <property type="entry name" value="Peptidase_M56"/>
</dbReference>
<name>A0A2S7WBM3_9FLAO</name>
<gene>
    <name evidence="4" type="ORF">BTO13_07110</name>
</gene>
<feature type="transmembrane region" description="Helical" evidence="1">
    <location>
        <begin position="6"/>
        <end position="22"/>
    </location>
</feature>
<sequence length="521" mass="61209">MIHYILQVILFQVLFLAVYDFFLSKETFFTKNRWYLLSTPLLSFLIPLIKIPSFQKAVSEEFIVVLPEIVLSPEKTIQRTFHETTIVDSVNYVTILFWVGVAFFSLLFLFKFLRIFSLTKKHEIIKKSKFILILIPNQTKAFSFFNYIFLGKEIPETQQEKIIQHEMVHSQQKHSLDLFYFEFLKISMWFNPMIYLYQKRISLVHEYISDAIVAKSETKETYINSLLSHFFQVENISFVNQFYKPSYLKKRIMMITKKQSRKMNQLKYLVMIPVLLSMLFYSACSDNERTTKDLQGYIPEKSTQIVYYEIDGKVIKGRGDKKTYLDSYIGVNIPEGIEVSYDDLNNFEREEFDVIFNRFKQRESSNRTNFKSLKIYQKKNGRKTLAAFLDLDKMSSFKTEKKMLSDGSFSVLDVQKTPVFPGCKERDLDCFFKKLDEHFKKNFNTNITKNLGLSSGIKKAFVSFNIDTNGKVADINVKAPHEIIKKEVEQIINSLPKMTIGENDGTPVKVKYTLPFSFYVE</sequence>
<dbReference type="OrthoDB" id="1522859at2"/>
<keyword evidence="1" id="KW-0472">Membrane</keyword>
<keyword evidence="1" id="KW-1133">Transmembrane helix</keyword>